<dbReference type="Proteomes" id="UP001179952">
    <property type="component" value="Unassembled WGS sequence"/>
</dbReference>
<evidence type="ECO:0000313" key="1">
    <source>
        <dbReference type="EMBL" id="KAK1266498.1"/>
    </source>
</evidence>
<evidence type="ECO:0000313" key="2">
    <source>
        <dbReference type="Proteomes" id="UP001179952"/>
    </source>
</evidence>
<organism evidence="1 2">
    <name type="scientific">Acorus gramineus</name>
    <name type="common">Dwarf sweet flag</name>
    <dbReference type="NCBI Taxonomy" id="55184"/>
    <lineage>
        <taxon>Eukaryota</taxon>
        <taxon>Viridiplantae</taxon>
        <taxon>Streptophyta</taxon>
        <taxon>Embryophyta</taxon>
        <taxon>Tracheophyta</taxon>
        <taxon>Spermatophyta</taxon>
        <taxon>Magnoliopsida</taxon>
        <taxon>Liliopsida</taxon>
        <taxon>Acoraceae</taxon>
        <taxon>Acorus</taxon>
    </lineage>
</organism>
<dbReference type="EMBL" id="JAUJYN010000007">
    <property type="protein sequence ID" value="KAK1266498.1"/>
    <property type="molecule type" value="Genomic_DNA"/>
</dbReference>
<accession>A0AAV9AQV6</accession>
<reference evidence="1" key="1">
    <citation type="journal article" date="2023" name="Nat. Commun.">
        <title>Diploid and tetraploid genomes of Acorus and the evolution of monocots.</title>
        <authorList>
            <person name="Ma L."/>
            <person name="Liu K.W."/>
            <person name="Li Z."/>
            <person name="Hsiao Y.Y."/>
            <person name="Qi Y."/>
            <person name="Fu T."/>
            <person name="Tang G.D."/>
            <person name="Zhang D."/>
            <person name="Sun W.H."/>
            <person name="Liu D.K."/>
            <person name="Li Y."/>
            <person name="Chen G.Z."/>
            <person name="Liu X.D."/>
            <person name="Liao X.Y."/>
            <person name="Jiang Y.T."/>
            <person name="Yu X."/>
            <person name="Hao Y."/>
            <person name="Huang J."/>
            <person name="Zhao X.W."/>
            <person name="Ke S."/>
            <person name="Chen Y.Y."/>
            <person name="Wu W.L."/>
            <person name="Hsu J.L."/>
            <person name="Lin Y.F."/>
            <person name="Huang M.D."/>
            <person name="Li C.Y."/>
            <person name="Huang L."/>
            <person name="Wang Z.W."/>
            <person name="Zhao X."/>
            <person name="Zhong W.Y."/>
            <person name="Peng D.H."/>
            <person name="Ahmad S."/>
            <person name="Lan S."/>
            <person name="Zhang J.S."/>
            <person name="Tsai W.C."/>
            <person name="Van de Peer Y."/>
            <person name="Liu Z.J."/>
        </authorList>
    </citation>
    <scope>NUCLEOTIDE SEQUENCE</scope>
    <source>
        <strain evidence="1">SCP</strain>
    </source>
</reference>
<sequence>MERFLNYDIYDFNLSWIRGSSSCNLKSLLIRITSESLTLVEGLGQYLNDRSTRGVDLSAV</sequence>
<reference evidence="1" key="2">
    <citation type="submission" date="2023-06" db="EMBL/GenBank/DDBJ databases">
        <authorList>
            <person name="Ma L."/>
            <person name="Liu K.-W."/>
            <person name="Li Z."/>
            <person name="Hsiao Y.-Y."/>
            <person name="Qi Y."/>
            <person name="Fu T."/>
            <person name="Tang G."/>
            <person name="Zhang D."/>
            <person name="Sun W.-H."/>
            <person name="Liu D.-K."/>
            <person name="Li Y."/>
            <person name="Chen G.-Z."/>
            <person name="Liu X.-D."/>
            <person name="Liao X.-Y."/>
            <person name="Jiang Y.-T."/>
            <person name="Yu X."/>
            <person name="Hao Y."/>
            <person name="Huang J."/>
            <person name="Zhao X.-W."/>
            <person name="Ke S."/>
            <person name="Chen Y.-Y."/>
            <person name="Wu W.-L."/>
            <person name="Hsu J.-L."/>
            <person name="Lin Y.-F."/>
            <person name="Huang M.-D."/>
            <person name="Li C.-Y."/>
            <person name="Huang L."/>
            <person name="Wang Z.-W."/>
            <person name="Zhao X."/>
            <person name="Zhong W.-Y."/>
            <person name="Peng D.-H."/>
            <person name="Ahmad S."/>
            <person name="Lan S."/>
            <person name="Zhang J.-S."/>
            <person name="Tsai W.-C."/>
            <person name="Van De Peer Y."/>
            <person name="Liu Z.-J."/>
        </authorList>
    </citation>
    <scope>NUCLEOTIDE SEQUENCE</scope>
    <source>
        <strain evidence="1">SCP</strain>
        <tissue evidence="1">Leaves</tissue>
    </source>
</reference>
<protein>
    <submittedName>
        <fullName evidence="1">Uncharacterized protein</fullName>
    </submittedName>
</protein>
<gene>
    <name evidence="1" type="ORF">QJS04_geneDACA000326</name>
</gene>
<keyword evidence="2" id="KW-1185">Reference proteome</keyword>
<dbReference type="AlphaFoldDB" id="A0AAV9AQV6"/>
<proteinExistence type="predicted"/>
<name>A0AAV9AQV6_ACOGR</name>
<comment type="caution">
    <text evidence="1">The sequence shown here is derived from an EMBL/GenBank/DDBJ whole genome shotgun (WGS) entry which is preliminary data.</text>
</comment>